<evidence type="ECO:0000256" key="2">
    <source>
        <dbReference type="ARBA" id="ARBA00022692"/>
    </source>
</evidence>
<dbReference type="EMBL" id="JASJQH010004044">
    <property type="protein sequence ID" value="KAK9759441.1"/>
    <property type="molecule type" value="Genomic_DNA"/>
</dbReference>
<comment type="caution">
    <text evidence="7">The sequence shown here is derived from an EMBL/GenBank/DDBJ whole genome shotgun (WGS) entry which is preliminary data.</text>
</comment>
<keyword evidence="8" id="KW-1185">Reference proteome</keyword>
<keyword evidence="4" id="KW-1133">Transmembrane helix</keyword>
<accession>A0ABR2WD63</accession>
<evidence type="ECO:0000256" key="6">
    <source>
        <dbReference type="ARBA" id="ARBA00023180"/>
    </source>
</evidence>
<proteinExistence type="predicted"/>
<dbReference type="PANTHER" id="PTHR12270:SF52">
    <property type="entry name" value="GLYCOSYLTRANSFERASE-LIKE PROTEIN GNT13-RELATED"/>
    <property type="match status" value="1"/>
</dbReference>
<name>A0ABR2WD63_9FUNG</name>
<keyword evidence="2" id="KW-0812">Transmembrane</keyword>
<evidence type="ECO:0000256" key="4">
    <source>
        <dbReference type="ARBA" id="ARBA00022989"/>
    </source>
</evidence>
<organism evidence="7 8">
    <name type="scientific">Basidiobolus ranarum</name>
    <dbReference type="NCBI Taxonomy" id="34480"/>
    <lineage>
        <taxon>Eukaryota</taxon>
        <taxon>Fungi</taxon>
        <taxon>Fungi incertae sedis</taxon>
        <taxon>Zoopagomycota</taxon>
        <taxon>Entomophthoromycotina</taxon>
        <taxon>Basidiobolomycetes</taxon>
        <taxon>Basidiobolales</taxon>
        <taxon>Basidiobolaceae</taxon>
        <taxon>Basidiobolus</taxon>
    </lineage>
</organism>
<evidence type="ECO:0000313" key="8">
    <source>
        <dbReference type="Proteomes" id="UP001479436"/>
    </source>
</evidence>
<reference evidence="7 8" key="1">
    <citation type="submission" date="2023-04" db="EMBL/GenBank/DDBJ databases">
        <title>Genome of Basidiobolus ranarum AG-B5.</title>
        <authorList>
            <person name="Stajich J.E."/>
            <person name="Carter-House D."/>
            <person name="Gryganskyi A."/>
        </authorList>
    </citation>
    <scope>NUCLEOTIDE SEQUENCE [LARGE SCALE GENOMIC DNA]</scope>
    <source>
        <strain evidence="7 8">AG-B5</strain>
    </source>
</reference>
<keyword evidence="3" id="KW-0735">Signal-anchor</keyword>
<evidence type="ECO:0000256" key="1">
    <source>
        <dbReference type="ARBA" id="ARBA00004606"/>
    </source>
</evidence>
<gene>
    <name evidence="7" type="ORF">K7432_017604</name>
</gene>
<comment type="subcellular location">
    <subcellularLocation>
        <location evidence="1">Membrane</location>
        <topology evidence="1">Single-pass type II membrane protein</topology>
    </subcellularLocation>
</comment>
<evidence type="ECO:0000313" key="7">
    <source>
        <dbReference type="EMBL" id="KAK9759441.1"/>
    </source>
</evidence>
<protein>
    <submittedName>
        <fullName evidence="7">Uncharacterized protein</fullName>
    </submittedName>
</protein>
<keyword evidence="5" id="KW-0472">Membrane</keyword>
<dbReference type="Proteomes" id="UP001479436">
    <property type="component" value="Unassembled WGS sequence"/>
</dbReference>
<keyword evidence="6" id="KW-0325">Glycoprotein</keyword>
<evidence type="ECO:0000256" key="3">
    <source>
        <dbReference type="ARBA" id="ARBA00022968"/>
    </source>
</evidence>
<dbReference type="Pfam" id="PF13896">
    <property type="entry name" value="Glyco_transf_49"/>
    <property type="match status" value="1"/>
</dbReference>
<dbReference type="PANTHER" id="PTHR12270">
    <property type="entry name" value="GLYCOSYLTRANSFERASE-RELATED"/>
    <property type="match status" value="1"/>
</dbReference>
<evidence type="ECO:0000256" key="5">
    <source>
        <dbReference type="ARBA" id="ARBA00023136"/>
    </source>
</evidence>
<dbReference type="InterPro" id="IPR051292">
    <property type="entry name" value="Xyl/GlcA_transferase"/>
</dbReference>
<sequence>MDADFVPSPNLYQYAHENLVNMISSSTQPVAFVIPCVAIQEDYSGQFPVTVADLRSLFKSGDAYITDPRAGHGPTQYGILLSPSIFRSNPYYEVCFESQWEPYYIVSKRHPHPLYDERFKNQGGDKQQHALHLNALGYRFLVLKDHFMYHLDHAKFSWPGGGFRSGDNTATYSFFTEYLPEMSQRFGSSVKWPRGCRNPFVLEQKRSIFGAALH</sequence>